<dbReference type="InterPro" id="IPR013094">
    <property type="entry name" value="AB_hydrolase_3"/>
</dbReference>
<dbReference type="PANTHER" id="PTHR48081">
    <property type="entry name" value="AB HYDROLASE SUPERFAMILY PROTEIN C4A8.06C"/>
    <property type="match status" value="1"/>
</dbReference>
<protein>
    <recommendedName>
        <fullName evidence="5">Alpha/beta hydrolase fold-3 domain-containing protein</fullName>
    </recommendedName>
</protein>
<dbReference type="PANTHER" id="PTHR48081:SF2">
    <property type="entry name" value="ALPHA_BETA-HYDROLASE"/>
    <property type="match status" value="1"/>
</dbReference>
<dbReference type="SUPFAM" id="SSF53474">
    <property type="entry name" value="alpha/beta-Hydrolases"/>
    <property type="match status" value="1"/>
</dbReference>
<keyword evidence="4" id="KW-0472">Membrane</keyword>
<organism evidence="6 7">
    <name type="scientific">Hirsutella minnesotensis 3608</name>
    <dbReference type="NCBI Taxonomy" id="1043627"/>
    <lineage>
        <taxon>Eukaryota</taxon>
        <taxon>Fungi</taxon>
        <taxon>Dikarya</taxon>
        <taxon>Ascomycota</taxon>
        <taxon>Pezizomycotina</taxon>
        <taxon>Sordariomycetes</taxon>
        <taxon>Hypocreomycetidae</taxon>
        <taxon>Hypocreales</taxon>
        <taxon>Ophiocordycipitaceae</taxon>
        <taxon>Hirsutella</taxon>
    </lineage>
</organism>
<dbReference type="GO" id="GO:0016787">
    <property type="term" value="F:hydrolase activity"/>
    <property type="evidence" value="ECO:0007669"/>
    <property type="project" value="UniProtKB-KW"/>
</dbReference>
<dbReference type="InterPro" id="IPR033140">
    <property type="entry name" value="Lipase_GDXG_put_SER_AS"/>
</dbReference>
<keyword evidence="7" id="KW-1185">Reference proteome</keyword>
<dbReference type="PROSITE" id="PS01174">
    <property type="entry name" value="LIPASE_GDXG_SER"/>
    <property type="match status" value="1"/>
</dbReference>
<dbReference type="OrthoDB" id="408631at2759"/>
<dbReference type="Pfam" id="PF07859">
    <property type="entry name" value="Abhydrolase_3"/>
    <property type="match status" value="1"/>
</dbReference>
<evidence type="ECO:0000313" key="7">
    <source>
        <dbReference type="Proteomes" id="UP000054481"/>
    </source>
</evidence>
<gene>
    <name evidence="6" type="ORF">HIM_03360</name>
</gene>
<accession>A0A0F8A6G5</accession>
<dbReference type="AlphaFoldDB" id="A0A0F8A6G5"/>
<dbReference type="Gene3D" id="3.40.50.1820">
    <property type="entry name" value="alpha/beta hydrolase"/>
    <property type="match status" value="1"/>
</dbReference>
<keyword evidence="2" id="KW-0378">Hydrolase</keyword>
<evidence type="ECO:0000256" key="3">
    <source>
        <dbReference type="PROSITE-ProRule" id="PRU10038"/>
    </source>
</evidence>
<feature type="active site" evidence="3">
    <location>
        <position position="229"/>
    </location>
</feature>
<evidence type="ECO:0000259" key="5">
    <source>
        <dbReference type="Pfam" id="PF07859"/>
    </source>
</evidence>
<feature type="transmembrane region" description="Helical" evidence="4">
    <location>
        <begin position="147"/>
        <end position="166"/>
    </location>
</feature>
<evidence type="ECO:0000256" key="1">
    <source>
        <dbReference type="ARBA" id="ARBA00010515"/>
    </source>
</evidence>
<evidence type="ECO:0000313" key="6">
    <source>
        <dbReference type="EMBL" id="KJZ77039.1"/>
    </source>
</evidence>
<dbReference type="InterPro" id="IPR029058">
    <property type="entry name" value="AB_hydrolase_fold"/>
</dbReference>
<evidence type="ECO:0000256" key="2">
    <source>
        <dbReference type="ARBA" id="ARBA00022801"/>
    </source>
</evidence>
<proteinExistence type="inferred from homology"/>
<reference evidence="6 7" key="1">
    <citation type="journal article" date="2014" name="Genome Biol. Evol.">
        <title>Comparative genomics and transcriptomics analyses reveal divergent lifestyle features of nematode endoparasitic fungus Hirsutella minnesotensis.</title>
        <authorList>
            <person name="Lai Y."/>
            <person name="Liu K."/>
            <person name="Zhang X."/>
            <person name="Zhang X."/>
            <person name="Li K."/>
            <person name="Wang N."/>
            <person name="Shu C."/>
            <person name="Wu Y."/>
            <person name="Wang C."/>
            <person name="Bushley K.E."/>
            <person name="Xiang M."/>
            <person name="Liu X."/>
        </authorList>
    </citation>
    <scope>NUCLEOTIDE SEQUENCE [LARGE SCALE GENOMIC DNA]</scope>
    <source>
        <strain evidence="6 7">3608</strain>
    </source>
</reference>
<feature type="domain" description="Alpha/beta hydrolase fold-3" evidence="5">
    <location>
        <begin position="150"/>
        <end position="385"/>
    </location>
</feature>
<keyword evidence="4" id="KW-0812">Transmembrane</keyword>
<name>A0A0F8A6G5_9HYPO</name>
<dbReference type="InterPro" id="IPR050300">
    <property type="entry name" value="GDXG_lipolytic_enzyme"/>
</dbReference>
<sequence length="406" mass="45845">MILGPVSLVDCLVFCAFLAPQLVWRVGLFQTLLVALKILPFLVFHLPYQLLRDRVQWRASAQLSPWESTVFEDLVVRCVRHAFRVIPSHVTRVFFSKEVTLPFLRWRMLRHGYMESPVYWKEHASQEGDTPTKGLWIKHKPDQPPDFVLYYIHGGGFALGSCYFYLEFLLSWHHLLVEAGYRNPAVFALNYTLVPEACYPTQMLEALQGYKHVLEVAGSPSRVCVAGDSAGGTLVLSLLLRLGTEALAHGKETLDSTIQANGVPRICDLSPLDLPLPQMAALISPWVRLKSNLHYPSTVDYLNRQTLWKYAQEYAGATMLNQYLASPGSCIDEERWRASSPRRGYVVAFGEQEVFAPDISDFINRRVRNSIEMKALRFDGGVHAWPVASLFLSSATETARALKASD</sequence>
<keyword evidence="4" id="KW-1133">Transmembrane helix</keyword>
<evidence type="ECO:0000256" key="4">
    <source>
        <dbReference type="SAM" id="Phobius"/>
    </source>
</evidence>
<comment type="similarity">
    <text evidence="1">Belongs to the 'GDXG' lipolytic enzyme family.</text>
</comment>
<dbReference type="EMBL" id="KQ030508">
    <property type="protein sequence ID" value="KJZ77039.1"/>
    <property type="molecule type" value="Genomic_DNA"/>
</dbReference>
<feature type="transmembrane region" description="Helical" evidence="4">
    <location>
        <begin position="28"/>
        <end position="48"/>
    </location>
</feature>
<dbReference type="Proteomes" id="UP000054481">
    <property type="component" value="Unassembled WGS sequence"/>
</dbReference>